<evidence type="ECO:0000313" key="3">
    <source>
        <dbReference type="EMBL" id="THC81274.1"/>
    </source>
</evidence>
<accession>A0A508YNV6</accession>
<evidence type="ECO:0000313" key="4">
    <source>
        <dbReference type="Proteomes" id="UP000307517"/>
    </source>
</evidence>
<feature type="transmembrane region" description="Helical" evidence="1">
    <location>
        <begin position="68"/>
        <end position="87"/>
    </location>
</feature>
<dbReference type="EMBL" id="JACCKI010000003">
    <property type="protein sequence ID" value="NZA04557.1"/>
    <property type="molecule type" value="Genomic_DNA"/>
</dbReference>
<dbReference type="Gene3D" id="1.10.1760.20">
    <property type="match status" value="1"/>
</dbReference>
<protein>
    <submittedName>
        <fullName evidence="2">Energy coupling factor transporter S component ThiW</fullName>
    </submittedName>
</protein>
<dbReference type="AlphaFoldDB" id="A0A508YNV6"/>
<feature type="transmembrane region" description="Helical" evidence="1">
    <location>
        <begin position="94"/>
        <end position="115"/>
    </location>
</feature>
<organism evidence="2 5">
    <name type="scientific">Lacticaseibacillus rhamnosus</name>
    <name type="common">Lactobacillus rhamnosus</name>
    <dbReference type="NCBI Taxonomy" id="47715"/>
    <lineage>
        <taxon>Bacteria</taxon>
        <taxon>Bacillati</taxon>
        <taxon>Bacillota</taxon>
        <taxon>Bacilli</taxon>
        <taxon>Lactobacillales</taxon>
        <taxon>Lactobacillaceae</taxon>
        <taxon>Lacticaseibacillus</taxon>
    </lineage>
</organism>
<dbReference type="Pfam" id="PF09512">
    <property type="entry name" value="ThiW"/>
    <property type="match status" value="1"/>
</dbReference>
<proteinExistence type="predicted"/>
<dbReference type="Proteomes" id="UP000552935">
    <property type="component" value="Unassembled WGS sequence"/>
</dbReference>
<evidence type="ECO:0000313" key="5">
    <source>
        <dbReference type="Proteomes" id="UP000552935"/>
    </source>
</evidence>
<gene>
    <name evidence="2" type="primary">thiW</name>
    <name evidence="3" type="ORF">E6L36_13410</name>
    <name evidence="2" type="ORF">H0N82_05410</name>
</gene>
<dbReference type="PIRSF" id="PIRSF024534">
    <property type="entry name" value="ThiW"/>
    <property type="match status" value="1"/>
</dbReference>
<reference evidence="3 4" key="1">
    <citation type="submission" date="2019-04" db="EMBL/GenBank/DDBJ databases">
        <title>Genome Announcement to Ensure Probiotic Safety of Lactobacillus rhamnosus UBLR-58.</title>
        <authorList>
            <person name="Sulthana A."/>
            <person name="Lakshmi S.G."/>
            <person name="Madempudi R.S."/>
        </authorList>
    </citation>
    <scope>NUCLEOTIDE SEQUENCE [LARGE SCALE GENOMIC DNA]</scope>
    <source>
        <strain evidence="3 4">UBLR-58</strain>
    </source>
</reference>
<keyword evidence="1" id="KW-1133">Transmembrane helix</keyword>
<reference evidence="2 5" key="2">
    <citation type="submission" date="2020-07" db="EMBL/GenBank/DDBJ databases">
        <title>Organ Donor 1.</title>
        <authorList>
            <person name="Marsh A.J."/>
            <person name="Azcarate-Peril M.A."/>
        </authorList>
    </citation>
    <scope>NUCLEOTIDE SEQUENCE [LARGE SCALE GENOMIC DNA]</scope>
    <source>
        <strain evidence="2 5">AMC0712</strain>
    </source>
</reference>
<dbReference type="NCBIfam" id="TIGR02359">
    <property type="entry name" value="thiW"/>
    <property type="match status" value="1"/>
</dbReference>
<feature type="transmembrane region" description="Helical" evidence="1">
    <location>
        <begin position="135"/>
        <end position="153"/>
    </location>
</feature>
<name>A0A508YNV6_LACRH</name>
<dbReference type="InterPro" id="IPR012652">
    <property type="entry name" value="ThiW"/>
</dbReference>
<dbReference type="Proteomes" id="UP000307517">
    <property type="component" value="Unassembled WGS sequence"/>
</dbReference>
<comment type="caution">
    <text evidence="2">The sequence shown here is derived from an EMBL/GenBank/DDBJ whole genome shotgun (WGS) entry which is preliminary data.</text>
</comment>
<evidence type="ECO:0000313" key="2">
    <source>
        <dbReference type="EMBL" id="NZA04557.1"/>
    </source>
</evidence>
<feature type="transmembrane region" description="Helical" evidence="1">
    <location>
        <begin position="38"/>
        <end position="62"/>
    </location>
</feature>
<keyword evidence="1" id="KW-0812">Transmembrane</keyword>
<keyword evidence="1" id="KW-0472">Membrane</keyword>
<feature type="transmembrane region" description="Helical" evidence="1">
    <location>
        <begin position="6"/>
        <end position="26"/>
    </location>
</feature>
<sequence>MTQNRVKRLAILAMMIALDVVLSPLFRIEGMAPMSSVVNIVAAVVMGPLYATVMAFACALLRMTLLGIPPLALTGAVFGALLAGIGYRIGRRSVWAAAGEILGTGLIGSLLSYPVMVWFTGSSQSLYWFVYTPRFFGGAISGSLIALFVLYELDHSGLTRRLQKIF</sequence>
<evidence type="ECO:0000256" key="1">
    <source>
        <dbReference type="SAM" id="Phobius"/>
    </source>
</evidence>
<dbReference type="RefSeq" id="WP_005691401.1">
    <property type="nucleotide sequence ID" value="NZ_CABFNI010000008.1"/>
</dbReference>
<dbReference type="EMBL" id="SSHM01000001">
    <property type="protein sequence ID" value="THC81274.1"/>
    <property type="molecule type" value="Genomic_DNA"/>
</dbReference>